<evidence type="ECO:0000313" key="3">
    <source>
        <dbReference type="Proteomes" id="UP001153365"/>
    </source>
</evidence>
<dbReference type="EMBL" id="CALTRL010005859">
    <property type="protein sequence ID" value="CAH7687323.1"/>
    <property type="molecule type" value="Genomic_DNA"/>
</dbReference>
<gene>
    <name evidence="2" type="ORF">PPACK8108_LOCUS22095</name>
</gene>
<feature type="compositionally biased region" description="Basic residues" evidence="1">
    <location>
        <begin position="304"/>
        <end position="313"/>
    </location>
</feature>
<evidence type="ECO:0000313" key="2">
    <source>
        <dbReference type="EMBL" id="CAH7687323.1"/>
    </source>
</evidence>
<feature type="compositionally biased region" description="Low complexity" evidence="1">
    <location>
        <begin position="34"/>
        <end position="56"/>
    </location>
</feature>
<comment type="caution">
    <text evidence="2">The sequence shown here is derived from an EMBL/GenBank/DDBJ whole genome shotgun (WGS) entry which is preliminary data.</text>
</comment>
<feature type="compositionally biased region" description="Basic and acidic residues" evidence="1">
    <location>
        <begin position="955"/>
        <end position="967"/>
    </location>
</feature>
<feature type="compositionally biased region" description="Polar residues" evidence="1">
    <location>
        <begin position="561"/>
        <end position="577"/>
    </location>
</feature>
<feature type="region of interest" description="Disordered" evidence="1">
    <location>
        <begin position="499"/>
        <end position="543"/>
    </location>
</feature>
<feature type="compositionally biased region" description="Polar residues" evidence="1">
    <location>
        <begin position="869"/>
        <end position="880"/>
    </location>
</feature>
<feature type="compositionally biased region" description="Low complexity" evidence="1">
    <location>
        <begin position="1060"/>
        <end position="1073"/>
    </location>
</feature>
<dbReference type="AlphaFoldDB" id="A0AAV0BJB3"/>
<dbReference type="Proteomes" id="UP001153365">
    <property type="component" value="Unassembled WGS sequence"/>
</dbReference>
<feature type="region of interest" description="Disordered" evidence="1">
    <location>
        <begin position="232"/>
        <end position="348"/>
    </location>
</feature>
<feature type="compositionally biased region" description="Polar residues" evidence="1">
    <location>
        <begin position="585"/>
        <end position="594"/>
    </location>
</feature>
<sequence length="1086" mass="121432">MMQGQRDSASADSEQKRTSQRGPLAALRRLAVRQSSSSKPTSPSSLTASAPSQAPSENSLRPNIFGFYNKASSHLSVQDEGQEYSHDISLVSEEVRPNVSCPVSDPYFDTPSINRDIWPVLPEAFVAESTTASNGTNNTQSRLGIGDWTTRLGVGLSDQTNSSQLRPAPARFKTDWISRRERRRFSAGRKRGVSVRYRAGFRRSPEVGRTYTSLARQEIELSRSARRSLSTLGGYTSASARSHHNRRSRGDQLRKSQPGTGRQTGSSFSHHGHTTSSASTQRLQSAPSSSYDPSALFSLGHPPRIQKKNKTNKTKGSSFGATTSAKDFSGTFNSTQTSSNFHTPPASALKTEKEKFQLRYHHAMTNNTKDTSPPISSGSNALYYSPTHVSFSSDWSSDHYIRHQFLAASSRLERGLVSKFTTSTSESFGYGVSREENSIEGIEIRSNIANSCRLTPLYHDASPILSSHDAPSPIEAHFSNDYEDIECSSFQQERLDAQVAHDNSRKRYRSLRNKSRCHVERNGRRPRSSYKRPKAKKRVEHKTLEYQVTEQLLLKSREFSSSHTCESQTGSHYQSMKSSEESHVNSRLRSSTYHSSHRKTPSSSHWPRSMSSLSAIGTMGSFFSDWSFGRQALPPSAICPQTSRRRSADEGVERLSGSHTQPMANISGIYDSESLENLEEIEMGFLPGKNGKPSRFLSSLSGTNFDRAQYNLKSSVLSSVGTIASTRYVEISESYPRSPNQFTHHDQAGLLSPMIASPPLTFDHDNGDESTSISSSSWYDAADASWTEEPQVVEGDSDQPRMNQLNSGDRYMMPSFKTSISAAIVYDSHLPSIKTDKPKEWFKKASHLFASSPDLKSSMTVSLNSRRPYESNNQAFSSHQNPKRRSEDQTLNNGYLDLPDCKSSPTHPRSKHERMRSLPQNLISSIPLHLPIPIQQIRTRTLFKPTDDPNFLSRPPRELKQAWEKSKRYNNKRTSRSSSRNEEKFTDPFAHLEVTKHNFFENFDGMGDNETRTLNRNRTFSIQNATVHTTPGNNLAAPYDEAFNKEVNCLKEDNSRVGITSRRSSTLMSSSFSEDVPESPSLGVHR</sequence>
<proteinExistence type="predicted"/>
<feature type="region of interest" description="Disordered" evidence="1">
    <location>
        <begin position="944"/>
        <end position="984"/>
    </location>
</feature>
<feature type="compositionally biased region" description="Polar residues" evidence="1">
    <location>
        <begin position="281"/>
        <end position="292"/>
    </location>
</feature>
<name>A0AAV0BJB3_PHAPC</name>
<feature type="compositionally biased region" description="Polar residues" evidence="1">
    <location>
        <begin position="1"/>
        <end position="12"/>
    </location>
</feature>
<feature type="region of interest" description="Disordered" evidence="1">
    <location>
        <begin position="1"/>
        <end position="58"/>
    </location>
</feature>
<protein>
    <submittedName>
        <fullName evidence="2">Expressed protein</fullName>
    </submittedName>
</protein>
<feature type="region of interest" description="Disordered" evidence="1">
    <location>
        <begin position="637"/>
        <end position="665"/>
    </location>
</feature>
<feature type="compositionally biased region" description="Polar residues" evidence="1">
    <location>
        <begin position="316"/>
        <end position="342"/>
    </location>
</feature>
<feature type="region of interest" description="Disordered" evidence="1">
    <location>
        <begin position="869"/>
        <end position="915"/>
    </location>
</feature>
<evidence type="ECO:0000256" key="1">
    <source>
        <dbReference type="SAM" id="MobiDB-lite"/>
    </source>
</evidence>
<accession>A0AAV0BJB3</accession>
<feature type="compositionally biased region" description="Basic residues" evidence="1">
    <location>
        <begin position="504"/>
        <end position="516"/>
    </location>
</feature>
<feature type="region of interest" description="Disordered" evidence="1">
    <location>
        <begin position="559"/>
        <end position="609"/>
    </location>
</feature>
<feature type="compositionally biased region" description="Basic residues" evidence="1">
    <location>
        <begin position="524"/>
        <end position="540"/>
    </location>
</feature>
<reference evidence="2" key="1">
    <citation type="submission" date="2022-06" db="EMBL/GenBank/DDBJ databases">
        <authorList>
            <consortium name="SYNGENTA / RWTH Aachen University"/>
        </authorList>
    </citation>
    <scope>NUCLEOTIDE SEQUENCE</scope>
</reference>
<organism evidence="2 3">
    <name type="scientific">Phakopsora pachyrhizi</name>
    <name type="common">Asian soybean rust disease fungus</name>
    <dbReference type="NCBI Taxonomy" id="170000"/>
    <lineage>
        <taxon>Eukaryota</taxon>
        <taxon>Fungi</taxon>
        <taxon>Dikarya</taxon>
        <taxon>Basidiomycota</taxon>
        <taxon>Pucciniomycotina</taxon>
        <taxon>Pucciniomycetes</taxon>
        <taxon>Pucciniales</taxon>
        <taxon>Phakopsoraceae</taxon>
        <taxon>Phakopsora</taxon>
    </lineage>
</organism>
<keyword evidence="3" id="KW-1185">Reference proteome</keyword>
<feature type="compositionally biased region" description="Low complexity" evidence="1">
    <location>
        <begin position="264"/>
        <end position="280"/>
    </location>
</feature>
<feature type="region of interest" description="Disordered" evidence="1">
    <location>
        <begin position="1058"/>
        <end position="1086"/>
    </location>
</feature>